<dbReference type="InterPro" id="IPR011037">
    <property type="entry name" value="Pyrv_Knase-like_insert_dom_sf"/>
</dbReference>
<keyword evidence="3" id="KW-1185">Reference proteome</keyword>
<sequence length="229" mass="25320">MRFIVDFVLTGRTAPLGPRGTPSGIRKQPVAGAVRVTAGGLAGDEQGDRKHHGGREKALHHYATDHYAFWRAELGDRAELGSPGAFGENIASMGVTEADICVGDVIRIGTATVQVSQGRQPCWKLNERFGEPTMARRVQESGRTGWYYRVLEEGLIEAGAAGEIIDRPAEGWSLSRLSHILYHDTRNFDALAQMAELEVLAQSWRDLARKRLESRSVESWTRRLVTPGR</sequence>
<dbReference type="InterPro" id="IPR005163">
    <property type="entry name" value="Tri_helical_YiiM-like"/>
</dbReference>
<dbReference type="GO" id="GO:0030151">
    <property type="term" value="F:molybdenum ion binding"/>
    <property type="evidence" value="ECO:0007669"/>
    <property type="project" value="InterPro"/>
</dbReference>
<dbReference type="InterPro" id="IPR005302">
    <property type="entry name" value="MoCF_Sase_C"/>
</dbReference>
<dbReference type="GO" id="GO:0003824">
    <property type="term" value="F:catalytic activity"/>
    <property type="evidence" value="ECO:0007669"/>
    <property type="project" value="InterPro"/>
</dbReference>
<dbReference type="Pfam" id="PF03473">
    <property type="entry name" value="MOSC"/>
    <property type="match status" value="1"/>
</dbReference>
<dbReference type="PANTHER" id="PTHR30212">
    <property type="entry name" value="PROTEIN YIIM"/>
    <property type="match status" value="1"/>
</dbReference>
<feature type="domain" description="MOSC" evidence="1">
    <location>
        <begin position="28"/>
        <end position="165"/>
    </location>
</feature>
<dbReference type="SUPFAM" id="SSF50800">
    <property type="entry name" value="PK beta-barrel domain-like"/>
    <property type="match status" value="1"/>
</dbReference>
<dbReference type="Pfam" id="PF03475">
    <property type="entry name" value="YiiM_3-alpha"/>
    <property type="match status" value="1"/>
</dbReference>
<proteinExistence type="predicted"/>
<dbReference type="Proteomes" id="UP001149009">
    <property type="component" value="Unassembled WGS sequence"/>
</dbReference>
<evidence type="ECO:0000313" key="2">
    <source>
        <dbReference type="EMBL" id="MCT8989738.1"/>
    </source>
</evidence>
<reference evidence="2" key="1">
    <citation type="submission" date="2022-08" db="EMBL/GenBank/DDBJ databases">
        <title>Chelativorans sichuanense sp. nov., a paraffin oil-degrading bacterium isolated from a mixture of oil-based drill cuttings and paddy soil.</title>
        <authorList>
            <person name="Yu J."/>
            <person name="Liu H."/>
            <person name="Chen Q."/>
        </authorList>
    </citation>
    <scope>NUCLEOTIDE SEQUENCE</scope>
    <source>
        <strain evidence="2">SCAU 2101</strain>
    </source>
</reference>
<organism evidence="2 3">
    <name type="scientific">Chelativorans petroleitrophicus</name>
    <dbReference type="NCBI Taxonomy" id="2975484"/>
    <lineage>
        <taxon>Bacteria</taxon>
        <taxon>Pseudomonadati</taxon>
        <taxon>Pseudomonadota</taxon>
        <taxon>Alphaproteobacteria</taxon>
        <taxon>Hyphomicrobiales</taxon>
        <taxon>Phyllobacteriaceae</taxon>
        <taxon>Chelativorans</taxon>
    </lineage>
</organism>
<dbReference type="InterPro" id="IPR052353">
    <property type="entry name" value="Benzoxazolinone_Detox_Enz"/>
</dbReference>
<protein>
    <submittedName>
        <fullName evidence="2">MOSC domain-containing protein</fullName>
    </submittedName>
</protein>
<evidence type="ECO:0000313" key="3">
    <source>
        <dbReference type="Proteomes" id="UP001149009"/>
    </source>
</evidence>
<name>A0A9X3B5W4_9HYPH</name>
<evidence type="ECO:0000259" key="1">
    <source>
        <dbReference type="PROSITE" id="PS51340"/>
    </source>
</evidence>
<dbReference type="Gene3D" id="2.40.33.20">
    <property type="entry name" value="PK beta-barrel domain-like"/>
    <property type="match status" value="1"/>
</dbReference>
<dbReference type="RefSeq" id="WP_261514592.1">
    <property type="nucleotide sequence ID" value="NZ_JAODNV010000006.1"/>
</dbReference>
<dbReference type="GO" id="GO:0030170">
    <property type="term" value="F:pyridoxal phosphate binding"/>
    <property type="evidence" value="ECO:0007669"/>
    <property type="project" value="InterPro"/>
</dbReference>
<accession>A0A9X3B5W4</accession>
<dbReference type="AlphaFoldDB" id="A0A9X3B5W4"/>
<dbReference type="PANTHER" id="PTHR30212:SF2">
    <property type="entry name" value="PROTEIN YIIM"/>
    <property type="match status" value="1"/>
</dbReference>
<comment type="caution">
    <text evidence="2">The sequence shown here is derived from an EMBL/GenBank/DDBJ whole genome shotgun (WGS) entry which is preliminary data.</text>
</comment>
<gene>
    <name evidence="2" type="ORF">NYR54_05455</name>
</gene>
<dbReference type="EMBL" id="JAODNV010000006">
    <property type="protein sequence ID" value="MCT8989738.1"/>
    <property type="molecule type" value="Genomic_DNA"/>
</dbReference>
<dbReference type="PROSITE" id="PS51340">
    <property type="entry name" value="MOSC"/>
    <property type="match status" value="1"/>
</dbReference>